<evidence type="ECO:0000313" key="3">
    <source>
        <dbReference type="Proteomes" id="UP001597073"/>
    </source>
</evidence>
<accession>A0ABW2ZJB5</accession>
<dbReference type="InterPro" id="IPR003439">
    <property type="entry name" value="ABC_transporter-like_ATP-bd"/>
</dbReference>
<dbReference type="InterPro" id="IPR027417">
    <property type="entry name" value="P-loop_NTPase"/>
</dbReference>
<dbReference type="EMBL" id="JBHTIA010000012">
    <property type="protein sequence ID" value="MFD0766202.1"/>
    <property type="molecule type" value="Genomic_DNA"/>
</dbReference>
<dbReference type="Proteomes" id="UP001597073">
    <property type="component" value="Unassembled WGS sequence"/>
</dbReference>
<protein>
    <submittedName>
        <fullName evidence="2">ATP-binding cassette domain-containing protein</fullName>
    </submittedName>
</protein>
<keyword evidence="3" id="KW-1185">Reference proteome</keyword>
<gene>
    <name evidence="2" type="ORF">ACFQZI_15170</name>
</gene>
<dbReference type="SUPFAM" id="SSF52540">
    <property type="entry name" value="P-loop containing nucleoside triphosphate hydrolases"/>
    <property type="match status" value="1"/>
</dbReference>
<proteinExistence type="predicted"/>
<dbReference type="GO" id="GO:0005524">
    <property type="term" value="F:ATP binding"/>
    <property type="evidence" value="ECO:0007669"/>
    <property type="project" value="UniProtKB-KW"/>
</dbReference>
<comment type="caution">
    <text evidence="2">The sequence shown here is derived from an EMBL/GenBank/DDBJ whole genome shotgun (WGS) entry which is preliminary data.</text>
</comment>
<keyword evidence="2" id="KW-0547">Nucleotide-binding</keyword>
<dbReference type="RefSeq" id="WP_377143900.1">
    <property type="nucleotide sequence ID" value="NZ_JBHTIA010000012.1"/>
</dbReference>
<dbReference type="Gene3D" id="3.40.50.300">
    <property type="entry name" value="P-loop containing nucleotide triphosphate hydrolases"/>
    <property type="match status" value="1"/>
</dbReference>
<dbReference type="Pfam" id="PF00005">
    <property type="entry name" value="ABC_tran"/>
    <property type="match status" value="1"/>
</dbReference>
<evidence type="ECO:0000259" key="1">
    <source>
        <dbReference type="Pfam" id="PF00005"/>
    </source>
</evidence>
<reference evidence="3" key="1">
    <citation type="journal article" date="2019" name="Int. J. Syst. Evol. Microbiol.">
        <title>The Global Catalogue of Microorganisms (GCM) 10K type strain sequencing project: providing services to taxonomists for standard genome sequencing and annotation.</title>
        <authorList>
            <consortium name="The Broad Institute Genomics Platform"/>
            <consortium name="The Broad Institute Genome Sequencing Center for Infectious Disease"/>
            <person name="Wu L."/>
            <person name="Ma J."/>
        </authorList>
    </citation>
    <scope>NUCLEOTIDE SEQUENCE [LARGE SCALE GENOMIC DNA]</scope>
    <source>
        <strain evidence="3">CCUG 60742</strain>
    </source>
</reference>
<evidence type="ECO:0000313" key="2">
    <source>
        <dbReference type="EMBL" id="MFD0766202.1"/>
    </source>
</evidence>
<keyword evidence="2" id="KW-0067">ATP-binding</keyword>
<feature type="domain" description="ABC transporter" evidence="1">
    <location>
        <begin position="4"/>
        <end position="70"/>
    </location>
</feature>
<organism evidence="2 3">
    <name type="scientific">Mucilaginibacter lutimaris</name>
    <dbReference type="NCBI Taxonomy" id="931629"/>
    <lineage>
        <taxon>Bacteria</taxon>
        <taxon>Pseudomonadati</taxon>
        <taxon>Bacteroidota</taxon>
        <taxon>Sphingobacteriia</taxon>
        <taxon>Sphingobacteriales</taxon>
        <taxon>Sphingobacteriaceae</taxon>
        <taxon>Mucilaginibacter</taxon>
    </lineage>
</organism>
<name>A0ABW2ZJB5_9SPHI</name>
<sequence length="84" mass="9187">MPSIVVIGGPNGSGKTTLTSHLIQRGKIKTNVINPDNIALNDFGGYQFHIKAARVALERRVSSINQNNDLAFKLHSPAIQKYVM</sequence>